<evidence type="ECO:0000313" key="3">
    <source>
        <dbReference type="Proteomes" id="UP000191820"/>
    </source>
</evidence>
<dbReference type="EMBL" id="CP020472">
    <property type="protein sequence ID" value="ARD20550.1"/>
    <property type="molecule type" value="Genomic_DNA"/>
</dbReference>
<keyword evidence="1" id="KW-0812">Transmembrane</keyword>
<reference evidence="2 3" key="1">
    <citation type="submission" date="2017-03" db="EMBL/GenBank/DDBJ databases">
        <title>Genome sequencing of Shewanella japonica KCTC 22435.</title>
        <authorList>
            <person name="Kim K.M."/>
        </authorList>
    </citation>
    <scope>NUCLEOTIDE SEQUENCE [LARGE SCALE GENOMIC DNA]</scope>
    <source>
        <strain evidence="2 3">KCTC 22435</strain>
    </source>
</reference>
<evidence type="ECO:0000313" key="2">
    <source>
        <dbReference type="EMBL" id="ARD20550.1"/>
    </source>
</evidence>
<organism evidence="2 3">
    <name type="scientific">Shewanella japonica</name>
    <dbReference type="NCBI Taxonomy" id="93973"/>
    <lineage>
        <taxon>Bacteria</taxon>
        <taxon>Pseudomonadati</taxon>
        <taxon>Pseudomonadota</taxon>
        <taxon>Gammaproteobacteria</taxon>
        <taxon>Alteromonadales</taxon>
        <taxon>Shewanellaceae</taxon>
        <taxon>Shewanella</taxon>
    </lineage>
</organism>
<accession>A0ABN4YCD5</accession>
<name>A0ABN4YCD5_9GAMM</name>
<sequence length="114" mass="12769">MSLFSMPFVDSGVDVALHGVALVVLVGAVAAAGFGFWKVHELPIHKAHKEKHQQIGLITALTWIGFIWHWVWVLAVMVAFIDSGKALRRIRDIWRENEREEPVTATPAKEEISS</sequence>
<keyword evidence="3" id="KW-1185">Reference proteome</keyword>
<feature type="transmembrane region" description="Helical" evidence="1">
    <location>
        <begin position="57"/>
        <end position="81"/>
    </location>
</feature>
<keyword evidence="1" id="KW-1133">Transmembrane helix</keyword>
<dbReference type="RefSeq" id="WP_055025415.1">
    <property type="nucleotide sequence ID" value="NZ_CANMJJ010000006.1"/>
</dbReference>
<dbReference type="Proteomes" id="UP000191820">
    <property type="component" value="Chromosome"/>
</dbReference>
<protein>
    <submittedName>
        <fullName evidence="2">MFS transporter</fullName>
    </submittedName>
</protein>
<proteinExistence type="predicted"/>
<keyword evidence="1" id="KW-0472">Membrane</keyword>
<feature type="transmembrane region" description="Helical" evidence="1">
    <location>
        <begin position="15"/>
        <end position="37"/>
    </location>
</feature>
<evidence type="ECO:0000256" key="1">
    <source>
        <dbReference type="SAM" id="Phobius"/>
    </source>
</evidence>
<gene>
    <name evidence="2" type="ORF">SJ2017_0201</name>
</gene>